<dbReference type="Gene3D" id="3.10.10.10">
    <property type="entry name" value="HIV Type 1 Reverse Transcriptase, subunit A, domain 1"/>
    <property type="match status" value="1"/>
</dbReference>
<name>A0A0K0G393_STRVS</name>
<dbReference type="SUPFAM" id="SSF56672">
    <property type="entry name" value="DNA/RNA polymerases"/>
    <property type="match status" value="1"/>
</dbReference>
<dbReference type="Gene3D" id="3.30.70.270">
    <property type="match status" value="2"/>
</dbReference>
<evidence type="ECO:0000313" key="3">
    <source>
        <dbReference type="WBParaSite" id="SVE_1919400.1"/>
    </source>
</evidence>
<dbReference type="CDD" id="cd01647">
    <property type="entry name" value="RT_LTR"/>
    <property type="match status" value="1"/>
</dbReference>
<proteinExistence type="predicted"/>
<accession>A0A0K0G393</accession>
<keyword evidence="2" id="KW-1185">Reference proteome</keyword>
<dbReference type="Pfam" id="PF00078">
    <property type="entry name" value="RVT_1"/>
    <property type="match status" value="1"/>
</dbReference>
<feature type="domain" description="Reverse transcriptase" evidence="1">
    <location>
        <begin position="135"/>
        <end position="312"/>
    </location>
</feature>
<dbReference type="InterPro" id="IPR043128">
    <property type="entry name" value="Rev_trsase/Diguanyl_cyclase"/>
</dbReference>
<dbReference type="Pfam" id="PF17919">
    <property type="entry name" value="RT_RNaseH_2"/>
    <property type="match status" value="1"/>
</dbReference>
<dbReference type="PANTHER" id="PTHR33064">
    <property type="entry name" value="POL PROTEIN"/>
    <property type="match status" value="1"/>
</dbReference>
<dbReference type="STRING" id="75913.A0A0K0G393"/>
<protein>
    <submittedName>
        <fullName evidence="3">Reverse transcriptase domain-containing protein</fullName>
    </submittedName>
</protein>
<dbReference type="InterPro" id="IPR043502">
    <property type="entry name" value="DNA/RNA_pol_sf"/>
</dbReference>
<dbReference type="InterPro" id="IPR041577">
    <property type="entry name" value="RT_RNaseH_2"/>
</dbReference>
<reference evidence="2" key="1">
    <citation type="submission" date="2014-07" db="EMBL/GenBank/DDBJ databases">
        <authorList>
            <person name="Martin A.A"/>
            <person name="De Silva N."/>
        </authorList>
    </citation>
    <scope>NUCLEOTIDE SEQUENCE</scope>
</reference>
<evidence type="ECO:0000313" key="2">
    <source>
        <dbReference type="Proteomes" id="UP000035680"/>
    </source>
</evidence>
<sequence length="416" mass="47183">MSMDKTFGLLDIDDDSEPIVKNLEADGQHYLDNTEQMSSSLASPVTKKKLEKNKISLFCCLDSLGNEILSDNALLSLINLKDCSLSKQNIEKLKKIVLKHKLVFHEYDGKIGRYKGKKMLTIRLKDKDSLPKPIRAQQLTRGKEAEIEQQIKQMINKDLIESSRIDFRRINSLIEAQSHHIPRIQNFLNEAAGKRLYSTFDLKSGFHQIALDASSRKLASFVTHQGIFSYKVMPMGLTGSPDAFQRIMETVLFGLTNTFVYIDDILTASDNELEHLENIEAILKRIEENDVKISLKKSSFGLFQINYLGYTIDFHGIKPHKDKILALANKKSPTTAKEVKSFIRAASYFRRHIANFAHNAKPLYRISNEFKWTNEQVTAFNNIKIALINAACLKKPDSQGTYEIHTDASTQGIGAK</sequence>
<dbReference type="PANTHER" id="PTHR33064:SF37">
    <property type="entry name" value="RIBONUCLEASE H"/>
    <property type="match status" value="1"/>
</dbReference>
<dbReference type="Proteomes" id="UP000035680">
    <property type="component" value="Unassembled WGS sequence"/>
</dbReference>
<organism evidence="2 3">
    <name type="scientific">Strongyloides venezuelensis</name>
    <name type="common">Threadworm</name>
    <dbReference type="NCBI Taxonomy" id="75913"/>
    <lineage>
        <taxon>Eukaryota</taxon>
        <taxon>Metazoa</taxon>
        <taxon>Ecdysozoa</taxon>
        <taxon>Nematoda</taxon>
        <taxon>Chromadorea</taxon>
        <taxon>Rhabditida</taxon>
        <taxon>Tylenchina</taxon>
        <taxon>Panagrolaimomorpha</taxon>
        <taxon>Strongyloidoidea</taxon>
        <taxon>Strongyloididae</taxon>
        <taxon>Strongyloides</taxon>
    </lineage>
</organism>
<dbReference type="InterPro" id="IPR051320">
    <property type="entry name" value="Viral_Replic_Matur_Polypro"/>
</dbReference>
<reference evidence="3" key="2">
    <citation type="submission" date="2015-08" db="UniProtKB">
        <authorList>
            <consortium name="WormBaseParasite"/>
        </authorList>
    </citation>
    <scope>IDENTIFICATION</scope>
</reference>
<dbReference type="WBParaSite" id="SVE_1919400.1">
    <property type="protein sequence ID" value="SVE_1919400.1"/>
    <property type="gene ID" value="SVE_1919400"/>
</dbReference>
<dbReference type="InterPro" id="IPR000477">
    <property type="entry name" value="RT_dom"/>
</dbReference>
<dbReference type="AlphaFoldDB" id="A0A0K0G393"/>
<dbReference type="PROSITE" id="PS50878">
    <property type="entry name" value="RT_POL"/>
    <property type="match status" value="1"/>
</dbReference>
<evidence type="ECO:0000259" key="1">
    <source>
        <dbReference type="PROSITE" id="PS50878"/>
    </source>
</evidence>